<reference evidence="1" key="1">
    <citation type="submission" date="2024-09" db="EMBL/GenBank/DDBJ databases">
        <title>Black Yeasts Isolated from many extreme environments.</title>
        <authorList>
            <person name="Coleine C."/>
            <person name="Stajich J.E."/>
            <person name="Selbmann L."/>
        </authorList>
    </citation>
    <scope>NUCLEOTIDE SEQUENCE</scope>
    <source>
        <strain evidence="1">CCFEE 5737</strain>
    </source>
</reference>
<comment type="caution">
    <text evidence="1">The sequence shown here is derived from an EMBL/GenBank/DDBJ whole genome shotgun (WGS) entry which is preliminary data.</text>
</comment>
<feature type="non-terminal residue" evidence="1">
    <location>
        <position position="1"/>
    </location>
</feature>
<organism evidence="1 2">
    <name type="scientific">Coniosporium uncinatum</name>
    <dbReference type="NCBI Taxonomy" id="93489"/>
    <lineage>
        <taxon>Eukaryota</taxon>
        <taxon>Fungi</taxon>
        <taxon>Dikarya</taxon>
        <taxon>Ascomycota</taxon>
        <taxon>Pezizomycotina</taxon>
        <taxon>Dothideomycetes</taxon>
        <taxon>Dothideomycetes incertae sedis</taxon>
        <taxon>Coniosporium</taxon>
    </lineage>
</organism>
<evidence type="ECO:0000313" key="1">
    <source>
        <dbReference type="EMBL" id="KAK3078797.1"/>
    </source>
</evidence>
<sequence>YAPPPGFGMTLSNQIRVLEPYPSSWRYVSSPWSWVKLVEVRDDERVIKVLFYSGLKMTVHLRLEDA</sequence>
<proteinExistence type="predicted"/>
<accession>A0ACC3DPZ4</accession>
<dbReference type="Proteomes" id="UP001186974">
    <property type="component" value="Unassembled WGS sequence"/>
</dbReference>
<keyword evidence="2" id="KW-1185">Reference proteome</keyword>
<protein>
    <submittedName>
        <fullName evidence="1">Uncharacterized protein</fullName>
    </submittedName>
</protein>
<evidence type="ECO:0000313" key="2">
    <source>
        <dbReference type="Proteomes" id="UP001186974"/>
    </source>
</evidence>
<gene>
    <name evidence="1" type="ORF">LTS18_006598</name>
</gene>
<dbReference type="EMBL" id="JAWDJW010001607">
    <property type="protein sequence ID" value="KAK3078797.1"/>
    <property type="molecule type" value="Genomic_DNA"/>
</dbReference>
<name>A0ACC3DPZ4_9PEZI</name>